<evidence type="ECO:0000313" key="3">
    <source>
        <dbReference type="EMBL" id="OWS68841.1"/>
    </source>
</evidence>
<dbReference type="Gene3D" id="3.30.160.710">
    <property type="match status" value="7"/>
</dbReference>
<feature type="non-terminal residue" evidence="3">
    <location>
        <position position="764"/>
    </location>
</feature>
<dbReference type="Proteomes" id="UP000198104">
    <property type="component" value="Unassembled WGS sequence"/>
</dbReference>
<feature type="domain" description="MBG" evidence="2">
    <location>
        <begin position="51"/>
        <end position="122"/>
    </location>
</feature>
<dbReference type="AlphaFoldDB" id="A0A254PWC3"/>
<dbReference type="InterPro" id="IPR041248">
    <property type="entry name" value="YDG"/>
</dbReference>
<feature type="domain" description="YDG" evidence="1">
    <location>
        <begin position="376"/>
        <end position="448"/>
    </location>
</feature>
<reference evidence="3 4" key="1">
    <citation type="submission" date="2017-05" db="EMBL/GenBank/DDBJ databases">
        <title>Polynucleobacter sp. MWH-K35W1 isolated from the permanently anoxic monimolimnion of a meromictic lake.</title>
        <authorList>
            <person name="Hahn M.W."/>
        </authorList>
    </citation>
    <scope>NUCLEOTIDE SEQUENCE [LARGE SCALE GENOMIC DNA]</scope>
    <source>
        <strain evidence="3 4">MWH-K35W1</strain>
    </source>
</reference>
<dbReference type="Pfam" id="PF18657">
    <property type="entry name" value="YDG"/>
    <property type="match status" value="1"/>
</dbReference>
<feature type="non-terminal residue" evidence="3">
    <location>
        <position position="1"/>
    </location>
</feature>
<feature type="domain" description="MBG" evidence="2">
    <location>
        <begin position="628"/>
        <end position="699"/>
    </location>
</feature>
<dbReference type="InterPro" id="IPR041286">
    <property type="entry name" value="MBG_2"/>
</dbReference>
<evidence type="ECO:0000259" key="1">
    <source>
        <dbReference type="Pfam" id="PF18657"/>
    </source>
</evidence>
<feature type="domain" description="MBG" evidence="2">
    <location>
        <begin position="545"/>
        <end position="621"/>
    </location>
</feature>
<sequence>VVTGSATPTTTTTVASGVGGSVLVATPGNLASGNYVFTYANGTLNITPAALSVTTDASTKVYGAALPTFSSTVVGLVNGDTTSAPTYTSTGSASSAVGTYSVTTALTASANYTVSFVAGNLTVTKATLTATAADATKVYGDANPALTVGLTGFVNGDTALSASGLTASTANSAATVLTSVSTSAITVTAGTSDNYTIAPVAGTLSVTPATLTVTANDATKVYGAATPALSNTITGYKNSQNISVVTGSATPTTATDVTTGVGSSVIVATPGNLASGNYIFTYADGTLRVTAAPLTITTNPSTAVYGSALPAFSNTVTGLVNGDAVSGTATYSTTAVQGSSVANYAVTTANLTASANYTVSFVDGNLSITPAGITVLSINNTVVAGKTYDGNNTATLSGGQMIGVLGADNVVLVQSGTFNNVNVGTQAVTVADTLTGAQASNYTITQPTGVTGVISAAPLTVTAGNSAKVYGETATLGTTNFTSTGLVNGEQISAVTLASTGAVNTADVASYGVTASNPTGTGTFLASNYTITPVAGTLSVTPATLLVTANDATKVYGTATPVLSNTITGYKNSQDISVITGTATPTTTATNLSNVGSVAILATAGNLASGNYTFALINGTLRITPATLTVTTDASSKVYGAALPVFTGSMSGLVAGGTTPTASYSSTATSASNVGDYSINANLTADTNYSVSVVAGQLTVTKATLTATANDASKVFGTTNPALSVSLVGFVNGDTASTTAGLTASTANSTATTSTPVGTSAITV</sequence>
<feature type="domain" description="MBG" evidence="2">
    <location>
        <begin position="294"/>
        <end position="367"/>
    </location>
</feature>
<evidence type="ECO:0000259" key="2">
    <source>
        <dbReference type="Pfam" id="PF18676"/>
    </source>
</evidence>
<feature type="domain" description="MBG" evidence="2">
    <location>
        <begin position="211"/>
        <end position="287"/>
    </location>
</feature>
<feature type="domain" description="MBG" evidence="2">
    <location>
        <begin position="705"/>
        <end position="763"/>
    </location>
</feature>
<name>A0A254PWC3_9BURK</name>
<comment type="caution">
    <text evidence="3">The sequence shown here is derived from an EMBL/GenBank/DDBJ whole genome shotgun (WGS) entry which is preliminary data.</text>
</comment>
<gene>
    <name evidence="3" type="ORF">CBI30_10995</name>
</gene>
<feature type="domain" description="MBG" evidence="2">
    <location>
        <begin position="128"/>
        <end position="205"/>
    </location>
</feature>
<organism evidence="3 4">
    <name type="scientific">Polynucleobacter aenigmaticus</name>
    <dbReference type="NCBI Taxonomy" id="1743164"/>
    <lineage>
        <taxon>Bacteria</taxon>
        <taxon>Pseudomonadati</taxon>
        <taxon>Pseudomonadota</taxon>
        <taxon>Betaproteobacteria</taxon>
        <taxon>Burkholderiales</taxon>
        <taxon>Burkholderiaceae</taxon>
        <taxon>Polynucleobacter</taxon>
    </lineage>
</organism>
<dbReference type="Pfam" id="PF18676">
    <property type="entry name" value="MBG_2"/>
    <property type="match status" value="8"/>
</dbReference>
<dbReference type="RefSeq" id="WP_169711275.1">
    <property type="nucleotide sequence ID" value="NZ_NGUO01000033.1"/>
</dbReference>
<proteinExistence type="predicted"/>
<evidence type="ECO:0000313" key="4">
    <source>
        <dbReference type="Proteomes" id="UP000198104"/>
    </source>
</evidence>
<evidence type="ECO:0008006" key="5">
    <source>
        <dbReference type="Google" id="ProtNLM"/>
    </source>
</evidence>
<protein>
    <recommendedName>
        <fullName evidence="5">MBG domain-containing protein</fullName>
    </recommendedName>
</protein>
<accession>A0A254PWC3</accession>
<feature type="domain" description="MBG" evidence="2">
    <location>
        <begin position="459"/>
        <end position="539"/>
    </location>
</feature>
<keyword evidence="4" id="KW-1185">Reference proteome</keyword>
<dbReference type="EMBL" id="NGUO01000033">
    <property type="protein sequence ID" value="OWS68841.1"/>
    <property type="molecule type" value="Genomic_DNA"/>
</dbReference>